<dbReference type="InterPro" id="IPR018389">
    <property type="entry name" value="DctP_fam"/>
</dbReference>
<dbReference type="GO" id="GO:0055085">
    <property type="term" value="P:transmembrane transport"/>
    <property type="evidence" value="ECO:0007669"/>
    <property type="project" value="InterPro"/>
</dbReference>
<protein>
    <submittedName>
        <fullName evidence="5">TRAP-type C4-dicarboxylate transport system, periplasmic component</fullName>
    </submittedName>
</protein>
<dbReference type="PANTHER" id="PTHR33376">
    <property type="match status" value="1"/>
</dbReference>
<dbReference type="KEGG" id="paby:Ga0080574_TMP4945"/>
<dbReference type="Gene3D" id="3.40.190.170">
    <property type="entry name" value="Bacterial extracellular solute-binding protein, family 7"/>
    <property type="match status" value="1"/>
</dbReference>
<dbReference type="GO" id="GO:0042597">
    <property type="term" value="C:periplasmic space"/>
    <property type="evidence" value="ECO:0007669"/>
    <property type="project" value="UniProtKB-SubCell"/>
</dbReference>
<dbReference type="OrthoDB" id="7822595at2"/>
<dbReference type="InterPro" id="IPR038404">
    <property type="entry name" value="TRAP_DctP_sf"/>
</dbReference>
<dbReference type="Proteomes" id="UP000187059">
    <property type="component" value="Plasmid pPABY4"/>
</dbReference>
<keyword evidence="6" id="KW-1185">Reference proteome</keyword>
<dbReference type="PANTHER" id="PTHR33376:SF15">
    <property type="entry name" value="BLL6794 PROTEIN"/>
    <property type="match status" value="1"/>
</dbReference>
<gene>
    <name evidence="5" type="ORF">Ga0080574_TMP4945</name>
</gene>
<evidence type="ECO:0000313" key="6">
    <source>
        <dbReference type="Proteomes" id="UP000187059"/>
    </source>
</evidence>
<reference evidence="5 6" key="1">
    <citation type="submission" date="2016-04" db="EMBL/GenBank/DDBJ databases">
        <title>Deep-sea bacteria in the southern Pacific.</title>
        <authorList>
            <person name="Tang K."/>
        </authorList>
    </citation>
    <scope>NUCLEOTIDE SEQUENCE [LARGE SCALE GENOMIC DNA]</scope>
    <source>
        <strain evidence="5 6">JLT2014</strain>
        <plasmid evidence="6">ppaby4</plasmid>
    </source>
</reference>
<comment type="subcellular location">
    <subcellularLocation>
        <location evidence="1">Periplasm</location>
    </subcellularLocation>
</comment>
<organism evidence="5 6">
    <name type="scientific">Salipiger abyssi</name>
    <dbReference type="NCBI Taxonomy" id="1250539"/>
    <lineage>
        <taxon>Bacteria</taxon>
        <taxon>Pseudomonadati</taxon>
        <taxon>Pseudomonadota</taxon>
        <taxon>Alphaproteobacteria</taxon>
        <taxon>Rhodobacterales</taxon>
        <taxon>Roseobacteraceae</taxon>
        <taxon>Salipiger</taxon>
    </lineage>
</organism>
<geneLocation type="plasmid" evidence="6">
    <name>ppaby4</name>
</geneLocation>
<feature type="chain" id="PRO_5012591518" evidence="4">
    <location>
        <begin position="25"/>
        <end position="341"/>
    </location>
</feature>
<accession>A0A1P8V0S3</accession>
<evidence type="ECO:0000256" key="3">
    <source>
        <dbReference type="ARBA" id="ARBA00022764"/>
    </source>
</evidence>
<feature type="signal peptide" evidence="4">
    <location>
        <begin position="1"/>
        <end position="24"/>
    </location>
</feature>
<sequence length="341" mass="36428" precursor="true">MKHIVTLAAVASVIGATLGMPVQAQETTKLKVASFLPESHHIVAHGTQVWMDAVTDSGAPVEFEFYPAQQAGKANQLLDLMTAGALDVVEIALGYYTDRFPLFGVVEMPGMYQDPCNGAQAIRSLASEGGVIYEGDIAPKGLHPLSFYVFPSYATISRQPIHGAEDFAGRKIRTAGGAMELEVSELGGVAVKMSSPEIMQSLSRGTIDGAMLTYLSSKQYELYRSAQYGTSGYSFGGAIVILMMTDRKYQTLSDEAKAAVDAAGVEAEQAYCSYAVEGNAEAMAFMKEQGVEIHEITEAEKAELDTKLASLADNWAAQLDQIGKPGAQALAEFRALLKSGE</sequence>
<dbReference type="NCBIfam" id="NF037995">
    <property type="entry name" value="TRAP_S1"/>
    <property type="match status" value="1"/>
</dbReference>
<evidence type="ECO:0000256" key="2">
    <source>
        <dbReference type="ARBA" id="ARBA00022729"/>
    </source>
</evidence>
<dbReference type="AlphaFoldDB" id="A0A1P8V0S3"/>
<evidence type="ECO:0000256" key="4">
    <source>
        <dbReference type="SAM" id="SignalP"/>
    </source>
</evidence>
<name>A0A1P8V0S3_9RHOB</name>
<proteinExistence type="predicted"/>
<dbReference type="RefSeq" id="WP_076706175.1">
    <property type="nucleotide sequence ID" value="NZ_CP015095.1"/>
</dbReference>
<keyword evidence="3" id="KW-0574">Periplasm</keyword>
<evidence type="ECO:0000313" key="5">
    <source>
        <dbReference type="EMBL" id="APZ55227.1"/>
    </source>
</evidence>
<dbReference type="EMBL" id="CP015095">
    <property type="protein sequence ID" value="APZ55227.1"/>
    <property type="molecule type" value="Genomic_DNA"/>
</dbReference>
<dbReference type="Pfam" id="PF03480">
    <property type="entry name" value="DctP"/>
    <property type="match status" value="1"/>
</dbReference>
<evidence type="ECO:0000256" key="1">
    <source>
        <dbReference type="ARBA" id="ARBA00004418"/>
    </source>
</evidence>
<keyword evidence="5" id="KW-0614">Plasmid</keyword>
<keyword evidence="2 4" id="KW-0732">Signal</keyword>